<organism evidence="1 2">
    <name type="scientific">Bacillus methanolicus PB1</name>
    <dbReference type="NCBI Taxonomy" id="997296"/>
    <lineage>
        <taxon>Bacteria</taxon>
        <taxon>Bacillati</taxon>
        <taxon>Bacillota</taxon>
        <taxon>Bacilli</taxon>
        <taxon>Bacillales</taxon>
        <taxon>Bacillaceae</taxon>
        <taxon>Bacillus</taxon>
    </lineage>
</organism>
<reference evidence="1 2" key="1">
    <citation type="journal article" date="2012" name="Appl. Environ. Microbiol.">
        <title>Genome Sequence of Thermotolerant Bacillus methanolicus: Features and Regulation Related to Methylotrophy and Production of L-Lysine and L-Glutamate from Methanol.</title>
        <authorList>
            <person name="Heggeset T.M."/>
            <person name="Krog A."/>
            <person name="Balzer S."/>
            <person name="Wentzel A."/>
            <person name="Ellingsen T.E."/>
            <person name="Brautaset T."/>
        </authorList>
    </citation>
    <scope>NUCLEOTIDE SEQUENCE [LARGE SCALE GENOMIC DNA]</scope>
    <source>
        <strain evidence="1 2">PB1</strain>
    </source>
</reference>
<evidence type="ECO:0000313" key="1">
    <source>
        <dbReference type="EMBL" id="EIJ80651.1"/>
    </source>
</evidence>
<proteinExistence type="predicted"/>
<protein>
    <submittedName>
        <fullName evidence="1">Uncharacterized protein</fullName>
    </submittedName>
</protein>
<dbReference type="Proteomes" id="UP000010523">
    <property type="component" value="Unassembled WGS sequence"/>
</dbReference>
<accession>I3E2D0</accession>
<evidence type="ECO:0000313" key="2">
    <source>
        <dbReference type="Proteomes" id="UP000010523"/>
    </source>
</evidence>
<sequence>MPTKRGELYANGNPERAKLAEDAVPRKPFSSFLVLTVG</sequence>
<gene>
    <name evidence="1" type="ORF">PB1_09832</name>
</gene>
<keyword evidence="2" id="KW-1185">Reference proteome</keyword>
<name>I3E2D0_BACMT</name>
<comment type="caution">
    <text evidence="1">The sequence shown here is derived from an EMBL/GenBank/DDBJ whole genome shotgun (WGS) entry which is preliminary data.</text>
</comment>
<dbReference type="AlphaFoldDB" id="I3E2D0"/>
<dbReference type="EMBL" id="AFEU01000002">
    <property type="protein sequence ID" value="EIJ80651.1"/>
    <property type="molecule type" value="Genomic_DNA"/>
</dbReference>